<accession>A0A8H3LZE4</accession>
<evidence type="ECO:0000313" key="1">
    <source>
        <dbReference type="EMBL" id="GES94019.1"/>
    </source>
</evidence>
<dbReference type="AlphaFoldDB" id="A0A8H3LZE4"/>
<proteinExistence type="predicted"/>
<name>A0A8H3LZE4_9GLOM</name>
<organism evidence="1 2">
    <name type="scientific">Rhizophagus clarus</name>
    <dbReference type="NCBI Taxonomy" id="94130"/>
    <lineage>
        <taxon>Eukaryota</taxon>
        <taxon>Fungi</taxon>
        <taxon>Fungi incertae sedis</taxon>
        <taxon>Mucoromycota</taxon>
        <taxon>Glomeromycotina</taxon>
        <taxon>Glomeromycetes</taxon>
        <taxon>Glomerales</taxon>
        <taxon>Glomeraceae</taxon>
        <taxon>Rhizophagus</taxon>
    </lineage>
</organism>
<evidence type="ECO:0000313" key="2">
    <source>
        <dbReference type="Proteomes" id="UP000615446"/>
    </source>
</evidence>
<reference evidence="1" key="1">
    <citation type="submission" date="2019-10" db="EMBL/GenBank/DDBJ databases">
        <title>Conservation and host-specific expression of non-tandemly repeated heterogenous ribosome RNA gene in arbuscular mycorrhizal fungi.</title>
        <authorList>
            <person name="Maeda T."/>
            <person name="Kobayashi Y."/>
            <person name="Nakagawa T."/>
            <person name="Ezawa T."/>
            <person name="Yamaguchi K."/>
            <person name="Bino T."/>
            <person name="Nishimoto Y."/>
            <person name="Shigenobu S."/>
            <person name="Kawaguchi M."/>
        </authorList>
    </citation>
    <scope>NUCLEOTIDE SEQUENCE</scope>
    <source>
        <strain evidence="1">HR1</strain>
    </source>
</reference>
<dbReference type="Proteomes" id="UP000615446">
    <property type="component" value="Unassembled WGS sequence"/>
</dbReference>
<comment type="caution">
    <text evidence="1">The sequence shown here is derived from an EMBL/GenBank/DDBJ whole genome shotgun (WGS) entry which is preliminary data.</text>
</comment>
<protein>
    <submittedName>
        <fullName evidence="1">Uncharacterized protein</fullName>
    </submittedName>
</protein>
<dbReference type="EMBL" id="BLAL01000229">
    <property type="protein sequence ID" value="GES94019.1"/>
    <property type="molecule type" value="Genomic_DNA"/>
</dbReference>
<sequence>MTLFWEFMQSIIKKDKIIKIDIESQWLVTSIPSIYGRNNYDQLNAESRHLLLNKFNTLFISGNINFGIRE</sequence>
<gene>
    <name evidence="1" type="ORF">RCL2_002076100</name>
</gene>